<accession>A0A8U0IP06</accession>
<keyword evidence="3" id="KW-0132">Cell division</keyword>
<protein>
    <submittedName>
        <fullName evidence="3">Cell division protein FtsZ</fullName>
    </submittedName>
</protein>
<dbReference type="KEGG" id="haxz:M0R88_09390"/>
<sequence length="355" mass="38450">MSEAHQYGIAERHGLVERGTPGFEEQVTGGFGRNPVQADQVMESHREELIDKLSAHFDEPDGTPGDIPFAFVCLGLGGGTGCGIAPHVAEAIKEYTDGVAQVIGVAVLPNTKGPVAEDDEQISAGRQAWNTVYGLDRLEETVDGIILVDNQRLAYEDAAEGRFSEYNEYVASGLVDLISGSTLERIDPGEYDDVDPPVVDLQDVVTSLSFDTRGTNARPGYATLGRSVTLTKSLLGYLLPFVGSQSVDSSALPRLAAGKRTLAEASPDDAEKAIGLVRAPVEYVSGGSKGIETSTMRRFLESKCPEVNMGVALTRRNLASFTSLYTYRRENVDRIVEIEERADEYERQNEARQVA</sequence>
<dbReference type="Proteomes" id="UP000830434">
    <property type="component" value="Chromosome"/>
</dbReference>
<feature type="domain" description="Tubulin/FtsZ GTPase" evidence="2">
    <location>
        <begin position="12"/>
        <end position="182"/>
    </location>
</feature>
<dbReference type="Gene3D" id="3.40.50.1440">
    <property type="entry name" value="Tubulin/FtsZ, GTPase domain"/>
    <property type="match status" value="1"/>
</dbReference>
<dbReference type="InterPro" id="IPR003008">
    <property type="entry name" value="Tubulin_FtsZ_GTPase"/>
</dbReference>
<dbReference type="Pfam" id="PF00091">
    <property type="entry name" value="Tubulin"/>
    <property type="match status" value="1"/>
</dbReference>
<dbReference type="InterPro" id="IPR036525">
    <property type="entry name" value="Tubulin/FtsZ_GTPase_sf"/>
</dbReference>
<feature type="coiled-coil region" evidence="1">
    <location>
        <begin position="328"/>
        <end position="355"/>
    </location>
</feature>
<dbReference type="EMBL" id="CP096658">
    <property type="protein sequence ID" value="UPW02286.1"/>
    <property type="molecule type" value="Genomic_DNA"/>
</dbReference>
<dbReference type="RefSeq" id="WP_248656670.1">
    <property type="nucleotide sequence ID" value="NZ_CP096658.1"/>
</dbReference>
<keyword evidence="3" id="KW-0131">Cell cycle</keyword>
<evidence type="ECO:0000313" key="3">
    <source>
        <dbReference type="EMBL" id="UPW02286.1"/>
    </source>
</evidence>
<organism evidence="3 4">
    <name type="scientific">Halorussus gelatinilyticus</name>
    <dbReference type="NCBI Taxonomy" id="2937524"/>
    <lineage>
        <taxon>Archaea</taxon>
        <taxon>Methanobacteriati</taxon>
        <taxon>Methanobacteriota</taxon>
        <taxon>Stenosarchaea group</taxon>
        <taxon>Halobacteria</taxon>
        <taxon>Halobacteriales</taxon>
        <taxon>Haladaptataceae</taxon>
        <taxon>Halorussus</taxon>
    </lineage>
</organism>
<keyword evidence="4" id="KW-1185">Reference proteome</keyword>
<evidence type="ECO:0000259" key="2">
    <source>
        <dbReference type="SMART" id="SM00864"/>
    </source>
</evidence>
<dbReference type="GeneID" id="72190067"/>
<evidence type="ECO:0000256" key="1">
    <source>
        <dbReference type="SAM" id="Coils"/>
    </source>
</evidence>
<dbReference type="PRINTS" id="PR00423">
    <property type="entry name" value="CELLDVISFTSZ"/>
</dbReference>
<dbReference type="GO" id="GO:0051301">
    <property type="term" value="P:cell division"/>
    <property type="evidence" value="ECO:0007669"/>
    <property type="project" value="UniProtKB-KW"/>
</dbReference>
<reference evidence="3" key="1">
    <citation type="submission" date="2022-04" db="EMBL/GenBank/DDBJ databases">
        <title>Diverse halophilic archaea isolated from saline environments.</title>
        <authorList>
            <person name="Cui H.-L."/>
        </authorList>
    </citation>
    <scope>NUCLEOTIDE SEQUENCE</scope>
    <source>
        <strain evidence="3">XZYJT40</strain>
    </source>
</reference>
<proteinExistence type="predicted"/>
<dbReference type="SUPFAM" id="SSF52490">
    <property type="entry name" value="Tubulin nucleotide-binding domain-like"/>
    <property type="match status" value="1"/>
</dbReference>
<evidence type="ECO:0000313" key="4">
    <source>
        <dbReference type="Proteomes" id="UP000830434"/>
    </source>
</evidence>
<dbReference type="SMART" id="SM00864">
    <property type="entry name" value="Tubulin"/>
    <property type="match status" value="1"/>
</dbReference>
<keyword evidence="1" id="KW-0175">Coiled coil</keyword>
<dbReference type="AlphaFoldDB" id="A0A8U0IP06"/>
<name>A0A8U0IP06_9EURY</name>
<gene>
    <name evidence="3" type="ORF">M0R88_09390</name>
</gene>
<dbReference type="GO" id="GO:0005525">
    <property type="term" value="F:GTP binding"/>
    <property type="evidence" value="ECO:0007669"/>
    <property type="project" value="InterPro"/>
</dbReference>